<evidence type="ECO:0000313" key="3">
    <source>
        <dbReference type="Proteomes" id="UP000197535"/>
    </source>
</evidence>
<sequence>MLIAFYRGKSRLFNRFVSWWTSGPYSHCEAVFELGSGMTGAVLCWSSSYMDGGVRKKVMTLDPEHWDLLDVPAMSGEDALRWFADHRGDGYDLVGLLATSAPFRQAIRKWFCNEAVGTAGGLSEAWRFNPNSFARICERLPGSRWIRRVDHSDHRGLSGGAIPAGQT</sequence>
<proteinExistence type="predicted"/>
<dbReference type="AlphaFoldDB" id="A0A254TCY4"/>
<reference evidence="1 3" key="1">
    <citation type="submission" date="2016-02" db="EMBL/GenBank/DDBJ databases">
        <authorList>
            <person name="Wen L."/>
            <person name="He K."/>
            <person name="Yang H."/>
        </authorList>
    </citation>
    <scope>NUCLEOTIDE SEQUENCE [LARGE SCALE GENOMIC DNA]</scope>
    <source>
        <strain evidence="1 3">TSA40</strain>
    </source>
</reference>
<evidence type="ECO:0000313" key="1">
    <source>
        <dbReference type="EMBL" id="OWW18403.1"/>
    </source>
</evidence>
<dbReference type="EMBL" id="LSTO01000006">
    <property type="protein sequence ID" value="OWW18403.1"/>
    <property type="molecule type" value="Genomic_DNA"/>
</dbReference>
<organism evidence="1 3">
    <name type="scientific">Noviherbaspirillum denitrificans</name>
    <dbReference type="NCBI Taxonomy" id="1968433"/>
    <lineage>
        <taxon>Bacteria</taxon>
        <taxon>Pseudomonadati</taxon>
        <taxon>Pseudomonadota</taxon>
        <taxon>Betaproteobacteria</taxon>
        <taxon>Burkholderiales</taxon>
        <taxon>Oxalobacteraceae</taxon>
        <taxon>Noviherbaspirillum</taxon>
    </lineage>
</organism>
<evidence type="ECO:0000313" key="2">
    <source>
        <dbReference type="EMBL" id="OWW19367.1"/>
    </source>
</evidence>
<dbReference type="Proteomes" id="UP000197535">
    <property type="component" value="Unassembled WGS sequence"/>
</dbReference>
<accession>A0A254TCY4</accession>
<comment type="caution">
    <text evidence="1">The sequence shown here is derived from an EMBL/GenBank/DDBJ whole genome shotgun (WGS) entry which is preliminary data.</text>
</comment>
<keyword evidence="3" id="KW-1185">Reference proteome</keyword>
<dbReference type="RefSeq" id="WP_088706278.1">
    <property type="nucleotide sequence ID" value="NZ_LSTO01000001.1"/>
</dbReference>
<dbReference type="OrthoDB" id="95478at2"/>
<dbReference type="EMBL" id="LSTO01000001">
    <property type="protein sequence ID" value="OWW19367.1"/>
    <property type="molecule type" value="Genomic_DNA"/>
</dbReference>
<gene>
    <name evidence="1" type="ORF">AYR66_00965</name>
    <name evidence="2" type="ORF">AYR66_07450</name>
</gene>
<name>A0A254TCY4_9BURK</name>
<protein>
    <submittedName>
        <fullName evidence="1">Uncharacterized protein</fullName>
    </submittedName>
</protein>